<protein>
    <recommendedName>
        <fullName evidence="2">SGNH hydrolase-type esterase domain-containing protein</fullName>
    </recommendedName>
</protein>
<evidence type="ECO:0008006" key="2">
    <source>
        <dbReference type="Google" id="ProtNLM"/>
    </source>
</evidence>
<sequence>MGTGASLPCAIASVAGVIVSAVIAQRRDDGDSNLHYLDSLELFGEENAADLLDDLHPSGDGYVRMGERFYEKVFTGTGAFAV</sequence>
<dbReference type="EMBL" id="UINC01077811">
    <property type="protein sequence ID" value="SVC18287.1"/>
    <property type="molecule type" value="Genomic_DNA"/>
</dbReference>
<dbReference type="Gene3D" id="3.40.50.1110">
    <property type="entry name" value="SGNH hydrolase"/>
    <property type="match status" value="1"/>
</dbReference>
<reference evidence="1" key="1">
    <citation type="submission" date="2018-05" db="EMBL/GenBank/DDBJ databases">
        <authorList>
            <person name="Lanie J.A."/>
            <person name="Ng W.-L."/>
            <person name="Kazmierczak K.M."/>
            <person name="Andrzejewski T.M."/>
            <person name="Davidsen T.M."/>
            <person name="Wayne K.J."/>
            <person name="Tettelin H."/>
            <person name="Glass J.I."/>
            <person name="Rusch D."/>
            <person name="Podicherti R."/>
            <person name="Tsui H.-C.T."/>
            <person name="Winkler M.E."/>
        </authorList>
    </citation>
    <scope>NUCLEOTIDE SEQUENCE</scope>
</reference>
<name>A0A382K5D8_9ZZZZ</name>
<accession>A0A382K5D8</accession>
<proteinExistence type="predicted"/>
<evidence type="ECO:0000313" key="1">
    <source>
        <dbReference type="EMBL" id="SVC18287.1"/>
    </source>
</evidence>
<dbReference type="InterPro" id="IPR036514">
    <property type="entry name" value="SGNH_hydro_sf"/>
</dbReference>
<organism evidence="1">
    <name type="scientific">marine metagenome</name>
    <dbReference type="NCBI Taxonomy" id="408172"/>
    <lineage>
        <taxon>unclassified sequences</taxon>
        <taxon>metagenomes</taxon>
        <taxon>ecological metagenomes</taxon>
    </lineage>
</organism>
<gene>
    <name evidence="1" type="ORF">METZ01_LOCUS271141</name>
</gene>
<dbReference type="AlphaFoldDB" id="A0A382K5D8"/>
<dbReference type="SUPFAM" id="SSF52266">
    <property type="entry name" value="SGNH hydrolase"/>
    <property type="match status" value="1"/>
</dbReference>